<dbReference type="AlphaFoldDB" id="A0A832A082"/>
<feature type="transmembrane region" description="Helical" evidence="1">
    <location>
        <begin position="655"/>
        <end position="676"/>
    </location>
</feature>
<proteinExistence type="predicted"/>
<feature type="transmembrane region" description="Helical" evidence="1">
    <location>
        <begin position="813"/>
        <end position="832"/>
    </location>
</feature>
<evidence type="ECO:0008006" key="3">
    <source>
        <dbReference type="Google" id="ProtNLM"/>
    </source>
</evidence>
<accession>A0A832A082</accession>
<gene>
    <name evidence="2" type="ORF">ENS06_02215</name>
</gene>
<reference evidence="2" key="1">
    <citation type="journal article" date="2020" name="mSystems">
        <title>Genome- and Community-Level Interaction Insights into Carbon Utilization and Element Cycling Functions of Hydrothermarchaeota in Hydrothermal Sediment.</title>
        <authorList>
            <person name="Zhou Z."/>
            <person name="Liu Y."/>
            <person name="Xu W."/>
            <person name="Pan J."/>
            <person name="Luo Z.H."/>
            <person name="Li M."/>
        </authorList>
    </citation>
    <scope>NUCLEOTIDE SEQUENCE [LARGE SCALE GENOMIC DNA]</scope>
    <source>
        <strain evidence="2">SpSt-456</strain>
    </source>
</reference>
<feature type="transmembrane region" description="Helical" evidence="1">
    <location>
        <begin position="844"/>
        <end position="863"/>
    </location>
</feature>
<dbReference type="EMBL" id="DSTK01000009">
    <property type="protein sequence ID" value="HFK96123.1"/>
    <property type="molecule type" value="Genomic_DNA"/>
</dbReference>
<protein>
    <recommendedName>
        <fullName evidence="3">Protein BatD</fullName>
    </recommendedName>
</protein>
<dbReference type="PANTHER" id="PTHR40940">
    <property type="entry name" value="PROTEIN BATD-RELATED"/>
    <property type="match status" value="1"/>
</dbReference>
<organism evidence="2">
    <name type="scientific">Desulfacinum infernum</name>
    <dbReference type="NCBI Taxonomy" id="35837"/>
    <lineage>
        <taxon>Bacteria</taxon>
        <taxon>Pseudomonadati</taxon>
        <taxon>Thermodesulfobacteriota</taxon>
        <taxon>Syntrophobacteria</taxon>
        <taxon>Syntrophobacterales</taxon>
        <taxon>Syntrophobacteraceae</taxon>
        <taxon>Desulfacinum</taxon>
    </lineage>
</organism>
<dbReference type="PANTHER" id="PTHR40940:SF2">
    <property type="entry name" value="BATD"/>
    <property type="match status" value="1"/>
</dbReference>
<dbReference type="InterPro" id="IPR025738">
    <property type="entry name" value="BatD"/>
</dbReference>
<sequence length="938" mass="105701">MARSGGAHEAGVVAVRHRGKAAVLLSFCLMLFSAFVRAENEPHGTVKTMLRENRPTRGEPFHVSISVEGVHEAEALTVPTCKDLQIQLLEKRRDRSTQLLFSDGHLVSQEQETIVFDYQVVASTAGVFSFPGVLIRADGRDRLSPSLEIQVHEPLSPSMGRFVITLSKNKVYVNEPVIVDALLELPEEAQWDGVFFPLSQTPGVRLIRGRERALSDADAFFLSLGKERVLARRKVITKGENRDHAVAFRCLVFFTDPGMAFIPQASVRYQLKDSQGPRVLFPWISSPSAGDSSKDSARVFELRSDPVPVEVLPLPFENRPENFQGLVGRYTLRSSAHPLETLPGEPITVTVLLEGDGRLDLKDPSSLWRQPEWMENFEIPRDWSLPEEDGQMLRIVQTVRPRHAGVRRLPPVQVPVFDPATSSYRLLESQPIPLRVRMSPCQPLLRQSSEKVSARYPEGLVQEPSGGAYGGQEAEQPLLKGRRAGGLERLGASLCSPIFLAGPVCIYFMVLAAFTLRKRTRLWRTFQKIWLCRDGLRRIRRLQRLSHPGPYGRALRETFFHLFSAHPRRRSGTLTREEFVASLTEGHVPPTFIQQLDAFLRNLDRLVYGPPDAAMPSKEVLQETACSLVREFYTRRDNEPRVEPALKREPALPGFANLFLSAFLLLSSWAMLVFLVSEEFPSLSGWTAQDKSDGSHGETLIDILAEEMEKQRTDPHERFRANQLAALILERRLEEDPFPRGLVYASLGFLYARTGQKGRAVLAYRRAQRLMGPSREVSNDLSRIRQAAYAGDREQFEIPWDFWDLMLGPWPKTIALGLFWLYGLSASVAVWWNPSRKGRRRPRVIGVVCLSVVAFTVSCHLWEKRFPQGVVLHEKTPARTGPGMAFSPASPEFLGSGTEFRLLEAQGTWWHVVVQSGRRLWIPKEGAACIPRRALPCA</sequence>
<evidence type="ECO:0000313" key="2">
    <source>
        <dbReference type="EMBL" id="HFK96123.1"/>
    </source>
</evidence>
<keyword evidence="1" id="KW-1133">Transmembrane helix</keyword>
<evidence type="ECO:0000256" key="1">
    <source>
        <dbReference type="SAM" id="Phobius"/>
    </source>
</evidence>
<name>A0A832A082_9BACT</name>
<comment type="caution">
    <text evidence="2">The sequence shown here is derived from an EMBL/GenBank/DDBJ whole genome shotgun (WGS) entry which is preliminary data.</text>
</comment>
<keyword evidence="1" id="KW-0812">Transmembrane</keyword>
<feature type="transmembrane region" description="Helical" evidence="1">
    <location>
        <begin position="498"/>
        <end position="516"/>
    </location>
</feature>
<keyword evidence="1" id="KW-0472">Membrane</keyword>